<dbReference type="RefSeq" id="WP_050460511.1">
    <property type="nucleotide sequence ID" value="NZ_CP011951.1"/>
</dbReference>
<evidence type="ECO:0000313" key="3">
    <source>
        <dbReference type="Proteomes" id="UP000066124"/>
    </source>
</evidence>
<dbReference type="Proteomes" id="UP000066124">
    <property type="component" value="Plasmid pHG4"/>
</dbReference>
<geneLocation type="plasmid" evidence="2 3">
    <name>pHG4</name>
</geneLocation>
<dbReference type="AlphaFoldDB" id="A0A0K1IZE2"/>
<proteinExistence type="predicted"/>
<organism evidence="2 3">
    <name type="scientific">Haloferax gibbonsii</name>
    <dbReference type="NCBI Taxonomy" id="35746"/>
    <lineage>
        <taxon>Archaea</taxon>
        <taxon>Methanobacteriati</taxon>
        <taxon>Methanobacteriota</taxon>
        <taxon>Stenosarchaea group</taxon>
        <taxon>Halobacteria</taxon>
        <taxon>Halobacteriales</taxon>
        <taxon>Haloferacaceae</taxon>
        <taxon>Haloferax</taxon>
    </lineage>
</organism>
<feature type="compositionally biased region" description="Basic and acidic residues" evidence="1">
    <location>
        <begin position="39"/>
        <end position="55"/>
    </location>
</feature>
<evidence type="ECO:0000256" key="1">
    <source>
        <dbReference type="SAM" id="MobiDB-lite"/>
    </source>
</evidence>
<accession>A0A0K1IZE2</accession>
<dbReference type="KEGG" id="hgi:ABY42_18945"/>
<dbReference type="GeneID" id="25248071"/>
<sequence>MSTNDTQRQIGSEQTTISGIIVAGDEGTILDEGVGSVADDQHQDDVEAASETERPEDCECISVDVSLPCWACYRDGFDSPNPTIDEEAER</sequence>
<protein>
    <submittedName>
        <fullName evidence="2">Uncharacterized protein</fullName>
    </submittedName>
</protein>
<dbReference type="PATRIC" id="fig|35746.4.peg.4180"/>
<name>A0A0K1IZE2_HALGI</name>
<dbReference type="EMBL" id="CP011951">
    <property type="protein sequence ID" value="AKU09897.1"/>
    <property type="molecule type" value="Genomic_DNA"/>
</dbReference>
<feature type="region of interest" description="Disordered" evidence="1">
    <location>
        <begin position="32"/>
        <end position="55"/>
    </location>
</feature>
<evidence type="ECO:0000313" key="2">
    <source>
        <dbReference type="EMBL" id="AKU09897.1"/>
    </source>
</evidence>
<gene>
    <name evidence="2" type="ORF">ABY42_18945</name>
</gene>
<keyword evidence="2" id="KW-0614">Plasmid</keyword>
<reference evidence="3" key="1">
    <citation type="journal article" date="2015" name="J. Biotechnol.">
        <title>Complete genome sequence of Haloferax gibbonsii strain ARA6, a potential producer of polyhydroxyalkanoates and halocins isolated from Araruama, Rio de Janeiro, Brasil.</title>
        <authorList>
            <person name="Pinto L.H."/>
            <person name="D'Alincourt Carvalho-Assef A.P."/>
            <person name="Vieira R.P."/>
            <person name="Clementino M.M."/>
            <person name="Albano R.M."/>
        </authorList>
    </citation>
    <scope>NUCLEOTIDE SEQUENCE [LARGE SCALE GENOMIC DNA]</scope>
    <source>
        <strain evidence="3">ARA6</strain>
        <plasmid evidence="3">Plasmid pHG4</plasmid>
    </source>
</reference>